<dbReference type="InterPro" id="IPR027461">
    <property type="entry name" value="Carboxypeptidase_A_C_sf"/>
</dbReference>
<name>A0ABX0YGG1_9PSED</name>
<evidence type="ECO:0000259" key="6">
    <source>
        <dbReference type="Pfam" id="PF02016"/>
    </source>
</evidence>
<organism evidence="8 9">
    <name type="scientific">Pseudomonas quercus</name>
    <dbReference type="NCBI Taxonomy" id="2722792"/>
    <lineage>
        <taxon>Bacteria</taxon>
        <taxon>Pseudomonadati</taxon>
        <taxon>Pseudomonadota</taxon>
        <taxon>Gammaproteobacteria</taxon>
        <taxon>Pseudomonadales</taxon>
        <taxon>Pseudomonadaceae</taxon>
        <taxon>Pseudomonas</taxon>
    </lineage>
</organism>
<protein>
    <submittedName>
        <fullName evidence="8">LD-carboxypeptidase</fullName>
    </submittedName>
</protein>
<keyword evidence="4" id="KW-0378">Hydrolase</keyword>
<dbReference type="Proteomes" id="UP000746535">
    <property type="component" value="Unassembled WGS sequence"/>
</dbReference>
<evidence type="ECO:0000256" key="2">
    <source>
        <dbReference type="ARBA" id="ARBA00022645"/>
    </source>
</evidence>
<evidence type="ECO:0000256" key="1">
    <source>
        <dbReference type="ARBA" id="ARBA00010233"/>
    </source>
</evidence>
<dbReference type="CDD" id="cd07025">
    <property type="entry name" value="Peptidase_S66"/>
    <property type="match status" value="1"/>
</dbReference>
<accession>A0ABX0YGG1</accession>
<dbReference type="SUPFAM" id="SSF141986">
    <property type="entry name" value="LD-carboxypeptidase A C-terminal domain-like"/>
    <property type="match status" value="1"/>
</dbReference>
<dbReference type="InterPro" id="IPR040449">
    <property type="entry name" value="Peptidase_S66_N"/>
</dbReference>
<dbReference type="PANTHER" id="PTHR30237">
    <property type="entry name" value="MURAMOYLTETRAPEPTIDE CARBOXYPEPTIDASE"/>
    <property type="match status" value="1"/>
</dbReference>
<keyword evidence="2" id="KW-0121">Carboxypeptidase</keyword>
<dbReference type="RefSeq" id="WP_168085110.1">
    <property type="nucleotide sequence ID" value="NZ_JAAVJI010000011.1"/>
</dbReference>
<dbReference type="InterPro" id="IPR027478">
    <property type="entry name" value="LdcA_N"/>
</dbReference>
<keyword evidence="3" id="KW-0645">Protease</keyword>
<dbReference type="Gene3D" id="3.40.50.10740">
    <property type="entry name" value="Class I glutamine amidotransferase-like"/>
    <property type="match status" value="1"/>
</dbReference>
<dbReference type="PANTHER" id="PTHR30237:SF2">
    <property type="entry name" value="MUREIN TETRAPEPTIDE CARBOXYPEPTIDASE"/>
    <property type="match status" value="1"/>
</dbReference>
<evidence type="ECO:0000256" key="5">
    <source>
        <dbReference type="ARBA" id="ARBA00022825"/>
    </source>
</evidence>
<evidence type="ECO:0000256" key="4">
    <source>
        <dbReference type="ARBA" id="ARBA00022801"/>
    </source>
</evidence>
<evidence type="ECO:0000313" key="9">
    <source>
        <dbReference type="Proteomes" id="UP000746535"/>
    </source>
</evidence>
<evidence type="ECO:0000313" key="8">
    <source>
        <dbReference type="EMBL" id="NJP02521.1"/>
    </source>
</evidence>
<dbReference type="InterPro" id="IPR040921">
    <property type="entry name" value="Peptidase_S66C"/>
</dbReference>
<dbReference type="Pfam" id="PF02016">
    <property type="entry name" value="Peptidase_S66"/>
    <property type="match status" value="1"/>
</dbReference>
<feature type="domain" description="LD-carboxypeptidase N-terminal" evidence="6">
    <location>
        <begin position="19"/>
        <end position="133"/>
    </location>
</feature>
<sequence length="308" mass="32896">MTTPYGRPVRALRPGDCLALIAPAGPADFDHAAAHLWAEGHGYRLKIYPGVSHKAGYLAGSDAVRLADLHAAFADPDIAAILCIRGGYGSPRLLDQVDYALIAAHLKPFVGYSDLTALHQALWLETGCVTFHGPMMRPDLLTPRLAPTEALLLQMLRGGVGEGGIIEHPSEFPLTTLASGAAEGRLAGGNLTMISASLGTPWPIDTQDSVLFIEDVNEPLFRIDRTLNQLRLAGKFKGLKGVLLGDVAKVEPAALFELVQATFAHLNIPILAGWRSGHCDPNLTLPLGARVVLDADSQQLKLAQPITY</sequence>
<feature type="domain" description="LD-carboxypeptidase C-terminal" evidence="7">
    <location>
        <begin position="183"/>
        <end position="292"/>
    </location>
</feature>
<dbReference type="Pfam" id="PF17676">
    <property type="entry name" value="Peptidase_S66C"/>
    <property type="match status" value="1"/>
</dbReference>
<dbReference type="Gene3D" id="3.50.30.60">
    <property type="entry name" value="LD-carboxypeptidase A C-terminal domain-like"/>
    <property type="match status" value="1"/>
</dbReference>
<gene>
    <name evidence="8" type="ORF">HBH25_16855</name>
</gene>
<keyword evidence="5" id="KW-0720">Serine protease</keyword>
<reference evidence="8 9" key="1">
    <citation type="submission" date="2020-03" db="EMBL/GenBank/DDBJ databases">
        <authorList>
            <person name="Wang L."/>
            <person name="He N."/>
            <person name="Li Y."/>
            <person name="Fang Y."/>
            <person name="Zhang F."/>
        </authorList>
    </citation>
    <scope>NUCLEOTIDE SEQUENCE [LARGE SCALE GENOMIC DNA]</scope>
    <source>
        <strain evidence="9">hsmgli-8</strain>
    </source>
</reference>
<evidence type="ECO:0000259" key="7">
    <source>
        <dbReference type="Pfam" id="PF17676"/>
    </source>
</evidence>
<evidence type="ECO:0000256" key="3">
    <source>
        <dbReference type="ARBA" id="ARBA00022670"/>
    </source>
</evidence>
<dbReference type="PIRSF" id="PIRSF028757">
    <property type="entry name" value="LD-carboxypeptidase"/>
    <property type="match status" value="1"/>
</dbReference>
<comment type="similarity">
    <text evidence="1">Belongs to the peptidase S66 family.</text>
</comment>
<comment type="caution">
    <text evidence="8">The sequence shown here is derived from an EMBL/GenBank/DDBJ whole genome shotgun (WGS) entry which is preliminary data.</text>
</comment>
<proteinExistence type="inferred from homology"/>
<dbReference type="EMBL" id="JAAVJI010000011">
    <property type="protein sequence ID" value="NJP02521.1"/>
    <property type="molecule type" value="Genomic_DNA"/>
</dbReference>
<dbReference type="InterPro" id="IPR003507">
    <property type="entry name" value="S66_fam"/>
</dbReference>
<dbReference type="SUPFAM" id="SSF52317">
    <property type="entry name" value="Class I glutamine amidotransferase-like"/>
    <property type="match status" value="1"/>
</dbReference>
<keyword evidence="9" id="KW-1185">Reference proteome</keyword>
<dbReference type="InterPro" id="IPR029062">
    <property type="entry name" value="Class_I_gatase-like"/>
</dbReference>